<evidence type="ECO:0000313" key="2">
    <source>
        <dbReference type="EMBL" id="MBP2374094.1"/>
    </source>
</evidence>
<keyword evidence="1" id="KW-0812">Transmembrane</keyword>
<dbReference type="InterPro" id="IPR023833">
    <property type="entry name" value="Signal_pept_SipW-depend-type"/>
</dbReference>
<dbReference type="RefSeq" id="WP_209907162.1">
    <property type="nucleotide sequence ID" value="NZ_BAAAMI010000011.1"/>
</dbReference>
<dbReference type="NCBIfam" id="TIGR04088">
    <property type="entry name" value="cognate_SipW"/>
    <property type="match status" value="1"/>
</dbReference>
<keyword evidence="1" id="KW-0472">Membrane</keyword>
<sequence length="163" mass="17046">MSRKLPGLRAAMFTYVLVVVLGLGAAGAHALWSQSGTVAVAVTAGTWAPAGTVDANTVTCSNRADEGWDAQVTVMWEAVDATGYRLSTTPESFMDINPLDVVPTGPGHSVSQILTFKRPSMSGFGNFTLSITPMLDGKPGTATKIAVELDHKHVGSLSCKPLD</sequence>
<gene>
    <name evidence="2" type="ORF">JOF46_002006</name>
</gene>
<comment type="caution">
    <text evidence="2">The sequence shown here is derived from an EMBL/GenBank/DDBJ whole genome shotgun (WGS) entry which is preliminary data.</text>
</comment>
<evidence type="ECO:0000313" key="3">
    <source>
        <dbReference type="Proteomes" id="UP000766570"/>
    </source>
</evidence>
<dbReference type="EMBL" id="JAGIOE010000001">
    <property type="protein sequence ID" value="MBP2374094.1"/>
    <property type="molecule type" value="Genomic_DNA"/>
</dbReference>
<keyword evidence="1" id="KW-1133">Transmembrane helix</keyword>
<evidence type="ECO:0000256" key="1">
    <source>
        <dbReference type="SAM" id="Phobius"/>
    </source>
</evidence>
<organism evidence="2 3">
    <name type="scientific">Paeniglutamicibacter psychrophenolicus</name>
    <dbReference type="NCBI Taxonomy" id="257454"/>
    <lineage>
        <taxon>Bacteria</taxon>
        <taxon>Bacillati</taxon>
        <taxon>Actinomycetota</taxon>
        <taxon>Actinomycetes</taxon>
        <taxon>Micrococcales</taxon>
        <taxon>Micrococcaceae</taxon>
        <taxon>Paeniglutamicibacter</taxon>
    </lineage>
</organism>
<protein>
    <submittedName>
        <fullName evidence="2">Ribosomally synthesized peptide with SipW-like signal peptide</fullName>
    </submittedName>
</protein>
<feature type="transmembrane region" description="Helical" evidence="1">
    <location>
        <begin position="12"/>
        <end position="32"/>
    </location>
</feature>
<reference evidence="2 3" key="1">
    <citation type="submission" date="2021-03" db="EMBL/GenBank/DDBJ databases">
        <title>Sequencing the genomes of 1000 actinobacteria strains.</title>
        <authorList>
            <person name="Klenk H.-P."/>
        </authorList>
    </citation>
    <scope>NUCLEOTIDE SEQUENCE [LARGE SCALE GENOMIC DNA]</scope>
    <source>
        <strain evidence="2 3">DSM 15454</strain>
    </source>
</reference>
<proteinExistence type="predicted"/>
<dbReference type="Proteomes" id="UP000766570">
    <property type="component" value="Unassembled WGS sequence"/>
</dbReference>
<keyword evidence="3" id="KW-1185">Reference proteome</keyword>
<accession>A0ABS4WEV2</accession>
<name>A0ABS4WEV2_9MICC</name>